<protein>
    <submittedName>
        <fullName evidence="3">DUF4115 domain-containing protein</fullName>
    </submittedName>
</protein>
<evidence type="ECO:0000256" key="1">
    <source>
        <dbReference type="SAM" id="Phobius"/>
    </source>
</evidence>
<dbReference type="InterPro" id="IPR050400">
    <property type="entry name" value="Bact_Cytoskel_RodZ"/>
</dbReference>
<dbReference type="Pfam" id="PF13413">
    <property type="entry name" value="HTH_25"/>
    <property type="match status" value="1"/>
</dbReference>
<organism evidence="3 4">
    <name type="scientific">Phormidium tenue FACHB-1050</name>
    <dbReference type="NCBI Taxonomy" id="2692857"/>
    <lineage>
        <taxon>Bacteria</taxon>
        <taxon>Bacillati</taxon>
        <taxon>Cyanobacteriota</taxon>
        <taxon>Cyanophyceae</taxon>
        <taxon>Oscillatoriophycideae</taxon>
        <taxon>Oscillatoriales</taxon>
        <taxon>Oscillatoriaceae</taxon>
        <taxon>Phormidium</taxon>
    </lineage>
</organism>
<proteinExistence type="predicted"/>
<dbReference type="Proteomes" id="UP000618445">
    <property type="component" value="Unassembled WGS sequence"/>
</dbReference>
<keyword evidence="1" id="KW-0812">Transmembrane</keyword>
<keyword evidence="4" id="KW-1185">Reference proteome</keyword>
<feature type="transmembrane region" description="Helical" evidence="1">
    <location>
        <begin position="130"/>
        <end position="149"/>
    </location>
</feature>
<keyword evidence="1" id="KW-1133">Transmembrane helix</keyword>
<evidence type="ECO:0000259" key="2">
    <source>
        <dbReference type="Pfam" id="PF13464"/>
    </source>
</evidence>
<evidence type="ECO:0000313" key="3">
    <source>
        <dbReference type="EMBL" id="MBD2317215.1"/>
    </source>
</evidence>
<dbReference type="RefSeq" id="WP_190578073.1">
    <property type="nucleotide sequence ID" value="NZ_CAWPQU010000005.1"/>
</dbReference>
<evidence type="ECO:0000313" key="4">
    <source>
        <dbReference type="Proteomes" id="UP000618445"/>
    </source>
</evidence>
<accession>A0ABR8CA24</accession>
<dbReference type="PANTHER" id="PTHR34475:SF1">
    <property type="entry name" value="CYTOSKELETON PROTEIN RODZ"/>
    <property type="match status" value="1"/>
</dbReference>
<keyword evidence="1" id="KW-0472">Membrane</keyword>
<reference evidence="3 4" key="1">
    <citation type="journal article" date="2020" name="ISME J.">
        <title>Comparative genomics reveals insights into cyanobacterial evolution and habitat adaptation.</title>
        <authorList>
            <person name="Chen M.Y."/>
            <person name="Teng W.K."/>
            <person name="Zhao L."/>
            <person name="Hu C.X."/>
            <person name="Zhou Y.K."/>
            <person name="Han B.P."/>
            <person name="Song L.R."/>
            <person name="Shu W.S."/>
        </authorList>
    </citation>
    <scope>NUCLEOTIDE SEQUENCE [LARGE SCALE GENOMIC DNA]</scope>
    <source>
        <strain evidence="3 4">FACHB-1050</strain>
    </source>
</reference>
<gene>
    <name evidence="3" type="ORF">H6G05_10205</name>
</gene>
<dbReference type="EMBL" id="JACJQY010000013">
    <property type="protein sequence ID" value="MBD2317215.1"/>
    <property type="molecule type" value="Genomic_DNA"/>
</dbReference>
<dbReference type="InterPro" id="IPR010982">
    <property type="entry name" value="Lambda_DNA-bd_dom_sf"/>
</dbReference>
<dbReference type="InterPro" id="IPR025194">
    <property type="entry name" value="RodZ-like_C"/>
</dbReference>
<feature type="domain" description="Cytoskeleton protein RodZ-like C-terminal" evidence="2">
    <location>
        <begin position="285"/>
        <end position="350"/>
    </location>
</feature>
<sequence length="386" mass="41396">MVVQVRLKANLKSVSPISFYMSVSIVNITTSKQAEKLAEIGAQFKRIREDKELSIPHLTATTLISERYLRAIEDGQMDSLPEPVYVRGFIRKYGDALGVGDLSEDFPLNPVLPEQKWAGSAAAELRPLHLYALYVGVIAGAVSLLATFLNSPDANKINDNQTNFGDAAQVSSAKPNKPIEPTEALLPKIGGLEVLRQTASVAMSTPASATTVPVPIEVKKPDASTVILNKPQAQTNLGGANPNLNNMLSAWANSSFVSDNLSPNSTTIANGNFEFVGNKPVNVGIVMQGESWLRITVDGQTEFEGVLNEGKKLSWSGDRQISIRAGNASSVALSYNNQPIKVLGKEGEVAERLFGMNQASNTRASDTRLRGLVEVMSNGNSTNSAN</sequence>
<dbReference type="Gene3D" id="1.10.260.40">
    <property type="entry name" value="lambda repressor-like DNA-binding domains"/>
    <property type="match status" value="1"/>
</dbReference>
<name>A0ABR8CA24_9CYAN</name>
<dbReference type="Pfam" id="PF13464">
    <property type="entry name" value="RodZ_C"/>
    <property type="match status" value="1"/>
</dbReference>
<comment type="caution">
    <text evidence="3">The sequence shown here is derived from an EMBL/GenBank/DDBJ whole genome shotgun (WGS) entry which is preliminary data.</text>
</comment>
<dbReference type="PANTHER" id="PTHR34475">
    <property type="match status" value="1"/>
</dbReference>